<dbReference type="Proteomes" id="UP000774326">
    <property type="component" value="Unassembled WGS sequence"/>
</dbReference>
<feature type="transmembrane region" description="Helical" evidence="1">
    <location>
        <begin position="383"/>
        <end position="405"/>
    </location>
</feature>
<keyword evidence="1" id="KW-1133">Transmembrane helix</keyword>
<accession>A0A9P8Q712</accession>
<gene>
    <name evidence="2" type="ORF">WICPIJ_004875</name>
</gene>
<protein>
    <submittedName>
        <fullName evidence="2">Uncharacterized protein</fullName>
    </submittedName>
</protein>
<comment type="caution">
    <text evidence="2">The sequence shown here is derived from an EMBL/GenBank/DDBJ whole genome shotgun (WGS) entry which is preliminary data.</text>
</comment>
<evidence type="ECO:0000256" key="1">
    <source>
        <dbReference type="SAM" id="Phobius"/>
    </source>
</evidence>
<dbReference type="EMBL" id="JAEUBG010002687">
    <property type="protein sequence ID" value="KAH3684145.1"/>
    <property type="molecule type" value="Genomic_DNA"/>
</dbReference>
<dbReference type="AlphaFoldDB" id="A0A9P8Q712"/>
<evidence type="ECO:0000313" key="3">
    <source>
        <dbReference type="Proteomes" id="UP000774326"/>
    </source>
</evidence>
<proteinExistence type="predicted"/>
<organism evidence="2 3">
    <name type="scientific">Wickerhamomyces pijperi</name>
    <name type="common">Yeast</name>
    <name type="synonym">Pichia pijperi</name>
    <dbReference type="NCBI Taxonomy" id="599730"/>
    <lineage>
        <taxon>Eukaryota</taxon>
        <taxon>Fungi</taxon>
        <taxon>Dikarya</taxon>
        <taxon>Ascomycota</taxon>
        <taxon>Saccharomycotina</taxon>
        <taxon>Saccharomycetes</taxon>
        <taxon>Phaffomycetales</taxon>
        <taxon>Wickerhamomycetaceae</taxon>
        <taxon>Wickerhamomyces</taxon>
    </lineage>
</organism>
<reference evidence="2" key="1">
    <citation type="journal article" date="2021" name="Open Biol.">
        <title>Shared evolutionary footprints suggest mitochondrial oxidative damage underlies multiple complex I losses in fungi.</title>
        <authorList>
            <person name="Schikora-Tamarit M.A."/>
            <person name="Marcet-Houben M."/>
            <person name="Nosek J."/>
            <person name="Gabaldon T."/>
        </authorList>
    </citation>
    <scope>NUCLEOTIDE SEQUENCE</scope>
    <source>
        <strain evidence="2">CBS2887</strain>
    </source>
</reference>
<evidence type="ECO:0000313" key="2">
    <source>
        <dbReference type="EMBL" id="KAH3684145.1"/>
    </source>
</evidence>
<name>A0A9P8Q712_WICPI</name>
<reference evidence="2" key="2">
    <citation type="submission" date="2021-01" db="EMBL/GenBank/DDBJ databases">
        <authorList>
            <person name="Schikora-Tamarit M.A."/>
        </authorList>
    </citation>
    <scope>NUCLEOTIDE SEQUENCE</scope>
    <source>
        <strain evidence="2">CBS2887</strain>
    </source>
</reference>
<keyword evidence="1" id="KW-0472">Membrane</keyword>
<keyword evidence="3" id="KW-1185">Reference proteome</keyword>
<sequence>MSSGAKLKELASKNEDFQIIIKLEESGNVVSIEKPVLFPDIDNLRKLNTGYDDTTDPKSLSVHITTSFKCFDEVKKQLDPSGTITKPLIIEYTNSRDNTLARFIPQGSFAGEYSKVWGYRCMFSPNDIPEDPSMTAPLAGYRSFPIIYNSLAGNALIPKFDACQFFVFNNNILIYVRSQDSASRFPSYFKTLLYQEITGSKYYICSTNLLSVFIFQSLVKALAKVVQNETKALASQNLSLKPRLVTKVSFDRLKKISNLIYFLNPNSIREVINTLESGGDNPFGSLHAAMARELITTEGVLPKDYFILKQKWDIMNEETILLENSARLFIWCCFVIVFPMFNFRFYKPFSGECVPDIIYDVFKFIIVCPVLGHFKAAEFSKVFLIYSPFLKLYFFPLMVGLLTTLVFLNRFFPLVLRLVAFFLFDLYLEF</sequence>
<keyword evidence="1" id="KW-0812">Transmembrane</keyword>